<dbReference type="AlphaFoldDB" id="A0A8J6NZB0"/>
<organism evidence="1 2">
    <name type="scientific">Candidatus Desulfatibia profunda</name>
    <dbReference type="NCBI Taxonomy" id="2841695"/>
    <lineage>
        <taxon>Bacteria</taxon>
        <taxon>Pseudomonadati</taxon>
        <taxon>Thermodesulfobacteriota</taxon>
        <taxon>Desulfobacteria</taxon>
        <taxon>Desulfobacterales</taxon>
        <taxon>Desulfobacterales incertae sedis</taxon>
        <taxon>Candidatus Desulfatibia</taxon>
    </lineage>
</organism>
<comment type="caution">
    <text evidence="1">The sequence shown here is derived from an EMBL/GenBank/DDBJ whole genome shotgun (WGS) entry which is preliminary data.</text>
</comment>
<gene>
    <name evidence="1" type="ORF">H8E23_16350</name>
</gene>
<name>A0A8J6NZB0_9BACT</name>
<reference evidence="1 2" key="1">
    <citation type="submission" date="2020-08" db="EMBL/GenBank/DDBJ databases">
        <title>Bridging the membrane lipid divide: bacteria of the FCB group superphylum have the potential to synthesize archaeal ether lipids.</title>
        <authorList>
            <person name="Villanueva L."/>
            <person name="Von Meijenfeldt F.A.B."/>
            <person name="Westbye A.B."/>
            <person name="Yadav S."/>
            <person name="Hopmans E.C."/>
            <person name="Dutilh B.E."/>
            <person name="Sinninghe Damste J.S."/>
        </authorList>
    </citation>
    <scope>NUCLEOTIDE SEQUENCE [LARGE SCALE GENOMIC DNA]</scope>
    <source>
        <strain evidence="1">NIOZ-UU30</strain>
    </source>
</reference>
<sequence>MNLKDIPIGIRAEQALKKAVADAIADHKRSGDSIVIWRDGKVVKIPADQIELREDQAEYESK</sequence>
<proteinExistence type="predicted"/>
<dbReference type="Proteomes" id="UP000603434">
    <property type="component" value="Unassembled WGS sequence"/>
</dbReference>
<dbReference type="EMBL" id="JACNJH010000237">
    <property type="protein sequence ID" value="MBC8362956.1"/>
    <property type="molecule type" value="Genomic_DNA"/>
</dbReference>
<accession>A0A8J6NZB0</accession>
<protein>
    <submittedName>
        <fullName evidence="1">Uncharacterized protein</fullName>
    </submittedName>
</protein>
<evidence type="ECO:0000313" key="2">
    <source>
        <dbReference type="Proteomes" id="UP000603434"/>
    </source>
</evidence>
<evidence type="ECO:0000313" key="1">
    <source>
        <dbReference type="EMBL" id="MBC8362956.1"/>
    </source>
</evidence>